<evidence type="ECO:0008006" key="3">
    <source>
        <dbReference type="Google" id="ProtNLM"/>
    </source>
</evidence>
<dbReference type="KEGG" id="acry:AC20117_02095"/>
<dbReference type="SUPFAM" id="SSF140453">
    <property type="entry name" value="EsxAB dimer-like"/>
    <property type="match status" value="1"/>
</dbReference>
<evidence type="ECO:0000313" key="2">
    <source>
        <dbReference type="Proteomes" id="UP000181917"/>
    </source>
</evidence>
<reference evidence="1 2" key="1">
    <citation type="submission" date="2016-10" db="EMBL/GenBank/DDBJ databases">
        <authorList>
            <person name="de Groot N.N."/>
        </authorList>
    </citation>
    <scope>NUCLEOTIDE SEQUENCE [LARGE SCALE GENOMIC DNA]</scope>
    <source>
        <strain evidence="1 2">DSM 20117</strain>
    </source>
</reference>
<dbReference type="NCBIfam" id="NF035935">
    <property type="entry name" value="ESAT6_3"/>
    <property type="match status" value="1"/>
</dbReference>
<dbReference type="Gene3D" id="1.10.287.1060">
    <property type="entry name" value="ESAT-6-like"/>
    <property type="match status" value="1"/>
</dbReference>
<name>A0A1H1EST9_9MICC</name>
<proteinExistence type="predicted"/>
<keyword evidence="2" id="KW-1185">Reference proteome</keyword>
<dbReference type="AlphaFoldDB" id="A0A1H1EST9"/>
<dbReference type="RefSeq" id="WP_074701193.1">
    <property type="nucleotide sequence ID" value="NZ_CP018863.1"/>
</dbReference>
<dbReference type="STRING" id="37928.SAMN04489742_3075"/>
<evidence type="ECO:0000313" key="1">
    <source>
        <dbReference type="EMBL" id="SDQ91801.1"/>
    </source>
</evidence>
<accession>A0A1H1EST9</accession>
<gene>
    <name evidence="1" type="ORF">SAMN04489742_3075</name>
</gene>
<dbReference type="EMBL" id="FNKH01000002">
    <property type="protein sequence ID" value="SDQ91801.1"/>
    <property type="molecule type" value="Genomic_DNA"/>
</dbReference>
<protein>
    <recommendedName>
        <fullName evidence="3">WXG100 family type VII secretion target</fullName>
    </recommendedName>
</protein>
<dbReference type="OrthoDB" id="4965508at2"/>
<dbReference type="Proteomes" id="UP000181917">
    <property type="component" value="Unassembled WGS sequence"/>
</dbReference>
<dbReference type="InterPro" id="IPR048032">
    <property type="entry name" value="ESAT6-like"/>
</dbReference>
<organism evidence="1 2">
    <name type="scientific">Crystallibacter crystallopoietes</name>
    <dbReference type="NCBI Taxonomy" id="37928"/>
    <lineage>
        <taxon>Bacteria</taxon>
        <taxon>Bacillati</taxon>
        <taxon>Actinomycetota</taxon>
        <taxon>Actinomycetes</taxon>
        <taxon>Micrococcales</taxon>
        <taxon>Micrococcaceae</taxon>
        <taxon>Crystallibacter</taxon>
    </lineage>
</organism>
<dbReference type="InterPro" id="IPR036689">
    <property type="entry name" value="ESAT-6-like_sf"/>
</dbReference>
<sequence>MSQDRLTYDTDISAQVQGEIQSIVGRLESLIAERDKAVAAAMSDYQADGVSEEYQGVESRWKNAAGEVKEIIRLVRNTLEQNDQTAANTGARARAAVQNIG</sequence>